<dbReference type="VEuPathDB" id="MicrosporidiaDB:THOM_0907"/>
<proteinExistence type="predicted"/>
<accession>L7JYI9</accession>
<organism evidence="1 2">
    <name type="scientific">Trachipleistophora hominis</name>
    <name type="common">Microsporidian parasite</name>
    <dbReference type="NCBI Taxonomy" id="72359"/>
    <lineage>
        <taxon>Eukaryota</taxon>
        <taxon>Fungi</taxon>
        <taxon>Fungi incertae sedis</taxon>
        <taxon>Microsporidia</taxon>
        <taxon>Pleistophoridae</taxon>
        <taxon>Trachipleistophora</taxon>
    </lineage>
</organism>
<evidence type="ECO:0000313" key="2">
    <source>
        <dbReference type="Proteomes" id="UP000011185"/>
    </source>
</evidence>
<dbReference type="Proteomes" id="UP000011185">
    <property type="component" value="Unassembled WGS sequence"/>
</dbReference>
<dbReference type="AlphaFoldDB" id="L7JYI9"/>
<name>L7JYI9_TRAHO</name>
<gene>
    <name evidence="1" type="ORF">THOM_0907</name>
</gene>
<sequence>MKSSLLEQDVTVVFYRANKDKLMKESKYNDKILEEIKDIYRLTIYKMVSGIVRITLPPIIPEIDQGIYST</sequence>
<reference evidence="1 2" key="1">
    <citation type="journal article" date="2012" name="PLoS Pathog.">
        <title>The genome of the obligate intracellular parasite Trachipleistophora hominis: new insights into microsporidian genome dynamics and reductive evolution.</title>
        <authorList>
            <person name="Heinz E."/>
            <person name="Williams T.A."/>
            <person name="Nakjang S."/>
            <person name="Noel C.J."/>
            <person name="Swan D.C."/>
            <person name="Goldberg A.V."/>
            <person name="Harris S.R."/>
            <person name="Weinmaier T."/>
            <person name="Markert S."/>
            <person name="Becher D."/>
            <person name="Bernhardt J."/>
            <person name="Dagan T."/>
            <person name="Hacker C."/>
            <person name="Lucocq J.M."/>
            <person name="Schweder T."/>
            <person name="Rattei T."/>
            <person name="Hall N."/>
            <person name="Hirt R.P."/>
            <person name="Embley T.M."/>
        </authorList>
    </citation>
    <scope>NUCLEOTIDE SEQUENCE [LARGE SCALE GENOMIC DNA]</scope>
</reference>
<keyword evidence="2" id="KW-1185">Reference proteome</keyword>
<protein>
    <submittedName>
        <fullName evidence="1">Uncharacterized protein</fullName>
    </submittedName>
</protein>
<dbReference type="HOGENOM" id="CLU_202897_0_0_1"/>
<evidence type="ECO:0000313" key="1">
    <source>
        <dbReference type="EMBL" id="ELQ76111.1"/>
    </source>
</evidence>
<dbReference type="InParanoid" id="L7JYI9"/>
<dbReference type="EMBL" id="JH993873">
    <property type="protein sequence ID" value="ELQ76111.1"/>
    <property type="molecule type" value="Genomic_DNA"/>
</dbReference>